<name>A0A5B6VHA5_9ROSI</name>
<gene>
    <name evidence="2" type="ORF">EPI10_014303</name>
</gene>
<keyword evidence="3" id="KW-1185">Reference proteome</keyword>
<organism evidence="2 3">
    <name type="scientific">Gossypium australe</name>
    <dbReference type="NCBI Taxonomy" id="47621"/>
    <lineage>
        <taxon>Eukaryota</taxon>
        <taxon>Viridiplantae</taxon>
        <taxon>Streptophyta</taxon>
        <taxon>Embryophyta</taxon>
        <taxon>Tracheophyta</taxon>
        <taxon>Spermatophyta</taxon>
        <taxon>Magnoliopsida</taxon>
        <taxon>eudicotyledons</taxon>
        <taxon>Gunneridae</taxon>
        <taxon>Pentapetalae</taxon>
        <taxon>rosids</taxon>
        <taxon>malvids</taxon>
        <taxon>Malvales</taxon>
        <taxon>Malvaceae</taxon>
        <taxon>Malvoideae</taxon>
        <taxon>Gossypium</taxon>
    </lineage>
</organism>
<dbReference type="EMBL" id="SMMG02000006">
    <property type="protein sequence ID" value="KAA3468407.1"/>
    <property type="molecule type" value="Genomic_DNA"/>
</dbReference>
<comment type="caution">
    <text evidence="2">The sequence shown here is derived from an EMBL/GenBank/DDBJ whole genome shotgun (WGS) entry which is preliminary data.</text>
</comment>
<dbReference type="PANTHER" id="PTHR33116:SF86">
    <property type="entry name" value="REVERSE TRANSCRIPTASE DOMAIN-CONTAINING PROTEIN"/>
    <property type="match status" value="1"/>
</dbReference>
<evidence type="ECO:0000259" key="1">
    <source>
        <dbReference type="Pfam" id="PF13966"/>
    </source>
</evidence>
<dbReference type="Proteomes" id="UP000325315">
    <property type="component" value="Unassembled WGS sequence"/>
</dbReference>
<reference evidence="2" key="1">
    <citation type="submission" date="2019-08" db="EMBL/GenBank/DDBJ databases">
        <authorList>
            <person name="Liu F."/>
        </authorList>
    </citation>
    <scope>NUCLEOTIDE SEQUENCE [LARGE SCALE GENOMIC DNA]</scope>
    <source>
        <strain evidence="2">PA1801</strain>
        <tissue evidence="2">Leaf</tissue>
    </source>
</reference>
<accession>A0A5B6VHA5</accession>
<dbReference type="InterPro" id="IPR026960">
    <property type="entry name" value="RVT-Znf"/>
</dbReference>
<protein>
    <submittedName>
        <fullName evidence="2">Ribonuclease H-like superfamily protein</fullName>
    </submittedName>
</protein>
<dbReference type="OrthoDB" id="999432at2759"/>
<sequence length="265" mass="30814">MAKSWWQKSRNRKGIHWCAWKDLCLLKENGGLGFRNLANFNVALLAKQGWHLINYPDSLLAKVLKAKYYPKSNFAEARVWAAKGLLDKGMCWRVGKGDKISIWNDLWISGNEADRVPNQVNNEYIKLVSDLIDANNRRWKLELIRNTFARDTAEKILQIPLAELAHEDLQVWRGELTGEFSVRSAYKLLQESSQDPNDINLQTSTKNFYRKLWNLEIPKKIQITIWKISLNLFPSLKNLKIKRVLTDDFCPRSRQAEGDGCHIFQ</sequence>
<feature type="domain" description="Reverse transcriptase zinc-binding" evidence="1">
    <location>
        <begin position="180"/>
        <end position="264"/>
    </location>
</feature>
<proteinExistence type="predicted"/>
<dbReference type="Pfam" id="PF13966">
    <property type="entry name" value="zf-RVT"/>
    <property type="match status" value="1"/>
</dbReference>
<dbReference type="PANTHER" id="PTHR33116">
    <property type="entry name" value="REVERSE TRANSCRIPTASE ZINC-BINDING DOMAIN-CONTAINING PROTEIN-RELATED-RELATED"/>
    <property type="match status" value="1"/>
</dbReference>
<evidence type="ECO:0000313" key="3">
    <source>
        <dbReference type="Proteomes" id="UP000325315"/>
    </source>
</evidence>
<dbReference type="AlphaFoldDB" id="A0A5B6VHA5"/>
<evidence type="ECO:0000313" key="2">
    <source>
        <dbReference type="EMBL" id="KAA3468407.1"/>
    </source>
</evidence>